<dbReference type="CDD" id="cd02966">
    <property type="entry name" value="TlpA_like_family"/>
    <property type="match status" value="1"/>
</dbReference>
<dbReference type="RefSeq" id="WP_124704191.1">
    <property type="nucleotide sequence ID" value="NZ_BGOW01000010.1"/>
</dbReference>
<organism evidence="2 3">
    <name type="scientific">Sulfuriferula multivorans</name>
    <dbReference type="NCBI Taxonomy" id="1559896"/>
    <lineage>
        <taxon>Bacteria</taxon>
        <taxon>Pseudomonadati</taxon>
        <taxon>Pseudomonadota</taxon>
        <taxon>Betaproteobacteria</taxon>
        <taxon>Nitrosomonadales</taxon>
        <taxon>Sulfuricellaceae</taxon>
        <taxon>Sulfuriferula</taxon>
    </lineage>
</organism>
<dbReference type="Gene3D" id="3.40.30.10">
    <property type="entry name" value="Glutaredoxin"/>
    <property type="match status" value="1"/>
</dbReference>
<dbReference type="PROSITE" id="PS51352">
    <property type="entry name" value="THIOREDOXIN_2"/>
    <property type="match status" value="1"/>
</dbReference>
<keyword evidence="3" id="KW-1185">Reference proteome</keyword>
<name>A0A401JCQ7_9PROT</name>
<dbReference type="GO" id="GO:0016491">
    <property type="term" value="F:oxidoreductase activity"/>
    <property type="evidence" value="ECO:0007669"/>
    <property type="project" value="InterPro"/>
</dbReference>
<dbReference type="InterPro" id="IPR036249">
    <property type="entry name" value="Thioredoxin-like_sf"/>
</dbReference>
<feature type="domain" description="Thioredoxin" evidence="1">
    <location>
        <begin position="27"/>
        <end position="167"/>
    </location>
</feature>
<protein>
    <submittedName>
        <fullName evidence="2">Cytochrome c-type biogenesis protein ResA</fullName>
    </submittedName>
</protein>
<dbReference type="SUPFAM" id="SSF52833">
    <property type="entry name" value="Thioredoxin-like"/>
    <property type="match status" value="1"/>
</dbReference>
<accession>A0A401JCQ7</accession>
<dbReference type="PANTHER" id="PTHR42852">
    <property type="entry name" value="THIOL:DISULFIDE INTERCHANGE PROTEIN DSBE"/>
    <property type="match status" value="1"/>
</dbReference>
<dbReference type="AlphaFoldDB" id="A0A401JCQ7"/>
<sequence length="170" mass="19032">MSNKRYHKYVLITVVLGALAAALYLGLTQKTPAPQVTFTDLTGKKISMQSLHGKMVLVNFWATTCPGCVEEMPHIVETYNQYHDKGFEVIAVAMSYDPPSYVLRFKQQRGLPFPVALDVQGNLAHQFEDVKLTPTSYLIDKDGNIVEQTIGSLDFVKLRSRLDKALIKKG</sequence>
<dbReference type="InterPro" id="IPR013766">
    <property type="entry name" value="Thioredoxin_domain"/>
</dbReference>
<evidence type="ECO:0000313" key="3">
    <source>
        <dbReference type="Proteomes" id="UP000286806"/>
    </source>
</evidence>
<dbReference type="Proteomes" id="UP000286806">
    <property type="component" value="Unassembled WGS sequence"/>
</dbReference>
<evidence type="ECO:0000259" key="1">
    <source>
        <dbReference type="PROSITE" id="PS51352"/>
    </source>
</evidence>
<dbReference type="EMBL" id="BGOW01000010">
    <property type="protein sequence ID" value="GBL45364.1"/>
    <property type="molecule type" value="Genomic_DNA"/>
</dbReference>
<dbReference type="PANTHER" id="PTHR42852:SF18">
    <property type="entry name" value="CHROMOSOME UNDETERMINED SCAFFOLD_47, WHOLE GENOME SHOTGUN SEQUENCE"/>
    <property type="match status" value="1"/>
</dbReference>
<evidence type="ECO:0000313" key="2">
    <source>
        <dbReference type="EMBL" id="GBL45364.1"/>
    </source>
</evidence>
<dbReference type="InterPro" id="IPR050553">
    <property type="entry name" value="Thioredoxin_ResA/DsbE_sf"/>
</dbReference>
<reference evidence="2 3" key="1">
    <citation type="journal article" date="2019" name="Front. Microbiol.">
        <title>Genomes of Neutrophilic Sulfur-Oxidizing Chemolithoautotrophs Representing 9 Proteobacterial Species From 8 Genera.</title>
        <authorList>
            <person name="Watanabe T."/>
            <person name="Kojima H."/>
            <person name="Umezawa K."/>
            <person name="Hori C."/>
            <person name="Takasuka T.E."/>
            <person name="Kato Y."/>
            <person name="Fukui M."/>
        </authorList>
    </citation>
    <scope>NUCLEOTIDE SEQUENCE [LARGE SCALE GENOMIC DNA]</scope>
    <source>
        <strain evidence="2 3">TTN</strain>
    </source>
</reference>
<proteinExistence type="predicted"/>
<comment type="caution">
    <text evidence="2">The sequence shown here is derived from an EMBL/GenBank/DDBJ whole genome shotgun (WGS) entry which is preliminary data.</text>
</comment>
<dbReference type="InterPro" id="IPR013740">
    <property type="entry name" value="Redoxin"/>
</dbReference>
<dbReference type="Pfam" id="PF08534">
    <property type="entry name" value="Redoxin"/>
    <property type="match status" value="1"/>
</dbReference>
<gene>
    <name evidence="2" type="ORF">SFMTTN_1171</name>
</gene>
<dbReference type="OrthoDB" id="9811352at2"/>